<gene>
    <name evidence="1" type="ORF">Micbo1qcDRAFT_164647</name>
</gene>
<dbReference type="AlphaFoldDB" id="A0A136IYZ1"/>
<sequence length="153" mass="16261">MTVRTKSIEVTASSSIPLLDPVPGQCPNRSQSLNSSSHGSGRVVAAQCRRCLSEQSIAPIVFMPVATTARPRSELYDNSAERKVLPLSSSRCGVGTLGHVKHRANDIVPFDISKVRSGRGTIGPEGLAMTAVQPRASEEFGGIWSGCNGWDRG</sequence>
<accession>A0A136IYZ1</accession>
<evidence type="ECO:0000313" key="2">
    <source>
        <dbReference type="Proteomes" id="UP000070501"/>
    </source>
</evidence>
<reference evidence="2" key="1">
    <citation type="submission" date="2016-02" db="EMBL/GenBank/DDBJ databases">
        <title>Draft genome sequence of Microdochium bolleyi, a fungal endophyte of beachgrass.</title>
        <authorList>
            <consortium name="DOE Joint Genome Institute"/>
            <person name="David A.S."/>
            <person name="May G."/>
            <person name="Haridas S."/>
            <person name="Lim J."/>
            <person name="Wang M."/>
            <person name="Labutti K."/>
            <person name="Lipzen A."/>
            <person name="Barry K."/>
            <person name="Grigoriev I.V."/>
        </authorList>
    </citation>
    <scope>NUCLEOTIDE SEQUENCE [LARGE SCALE GENOMIC DNA]</scope>
    <source>
        <strain evidence="2">J235TASD1</strain>
    </source>
</reference>
<keyword evidence="2" id="KW-1185">Reference proteome</keyword>
<evidence type="ECO:0000313" key="1">
    <source>
        <dbReference type="EMBL" id="KXJ90141.1"/>
    </source>
</evidence>
<dbReference type="Proteomes" id="UP000070501">
    <property type="component" value="Unassembled WGS sequence"/>
</dbReference>
<proteinExistence type="predicted"/>
<dbReference type="InParanoid" id="A0A136IYZ1"/>
<dbReference type="EMBL" id="KQ964253">
    <property type="protein sequence ID" value="KXJ90141.1"/>
    <property type="molecule type" value="Genomic_DNA"/>
</dbReference>
<name>A0A136IYZ1_9PEZI</name>
<protein>
    <submittedName>
        <fullName evidence="1">Uncharacterized protein</fullName>
    </submittedName>
</protein>
<organism evidence="1 2">
    <name type="scientific">Microdochium bolleyi</name>
    <dbReference type="NCBI Taxonomy" id="196109"/>
    <lineage>
        <taxon>Eukaryota</taxon>
        <taxon>Fungi</taxon>
        <taxon>Dikarya</taxon>
        <taxon>Ascomycota</taxon>
        <taxon>Pezizomycotina</taxon>
        <taxon>Sordariomycetes</taxon>
        <taxon>Xylariomycetidae</taxon>
        <taxon>Xylariales</taxon>
        <taxon>Microdochiaceae</taxon>
        <taxon>Microdochium</taxon>
    </lineage>
</organism>